<name>A0A919PRM9_9ACTN</name>
<comment type="cofactor">
    <cofactor evidence="1">
        <name>FAD</name>
        <dbReference type="ChEBI" id="CHEBI:57692"/>
    </cofactor>
</comment>
<dbReference type="PRINTS" id="PR00411">
    <property type="entry name" value="PNDRDTASEI"/>
</dbReference>
<dbReference type="Pfam" id="PF14759">
    <property type="entry name" value="Reductase_C"/>
    <property type="match status" value="1"/>
</dbReference>
<dbReference type="SUPFAM" id="SSF51905">
    <property type="entry name" value="FAD/NAD(P)-binding domain"/>
    <property type="match status" value="2"/>
</dbReference>
<dbReference type="InterPro" id="IPR050446">
    <property type="entry name" value="FAD-oxidoreductase/Apoptosis"/>
</dbReference>
<proteinExistence type="predicted"/>
<dbReference type="PANTHER" id="PTHR43557">
    <property type="entry name" value="APOPTOSIS-INDUCING FACTOR 1"/>
    <property type="match status" value="1"/>
</dbReference>
<evidence type="ECO:0000256" key="4">
    <source>
        <dbReference type="ARBA" id="ARBA00023002"/>
    </source>
</evidence>
<protein>
    <submittedName>
        <fullName evidence="7">Pyridine nucleotide-disulfide oxidoreductase</fullName>
    </submittedName>
</protein>
<dbReference type="Gene3D" id="3.30.390.30">
    <property type="match status" value="1"/>
</dbReference>
<dbReference type="InterPro" id="IPR023753">
    <property type="entry name" value="FAD/NAD-binding_dom"/>
</dbReference>
<dbReference type="InterPro" id="IPR028202">
    <property type="entry name" value="Reductase_C"/>
</dbReference>
<dbReference type="InterPro" id="IPR036188">
    <property type="entry name" value="FAD/NAD-bd_sf"/>
</dbReference>
<evidence type="ECO:0000313" key="8">
    <source>
        <dbReference type="Proteomes" id="UP000660611"/>
    </source>
</evidence>
<keyword evidence="4" id="KW-0560">Oxidoreductase</keyword>
<accession>A0A919PRM9</accession>
<evidence type="ECO:0000259" key="6">
    <source>
        <dbReference type="Pfam" id="PF14759"/>
    </source>
</evidence>
<dbReference type="PRINTS" id="PR00368">
    <property type="entry name" value="FADPNR"/>
</dbReference>
<evidence type="ECO:0000256" key="3">
    <source>
        <dbReference type="ARBA" id="ARBA00022827"/>
    </source>
</evidence>
<dbReference type="EMBL" id="BONQ01000081">
    <property type="protein sequence ID" value="GIG47088.1"/>
    <property type="molecule type" value="Genomic_DNA"/>
</dbReference>
<dbReference type="InterPro" id="IPR016156">
    <property type="entry name" value="FAD/NAD-linked_Rdtase_dimer_sf"/>
</dbReference>
<dbReference type="SUPFAM" id="SSF55424">
    <property type="entry name" value="FAD/NAD-linked reductases, dimerisation (C-terminal) domain"/>
    <property type="match status" value="1"/>
</dbReference>
<dbReference type="GO" id="GO:0016651">
    <property type="term" value="F:oxidoreductase activity, acting on NAD(P)H"/>
    <property type="evidence" value="ECO:0007669"/>
    <property type="project" value="TreeGrafter"/>
</dbReference>
<reference evidence="7" key="1">
    <citation type="submission" date="2021-01" db="EMBL/GenBank/DDBJ databases">
        <title>Whole genome shotgun sequence of Dactylosporangium siamense NBRC 106093.</title>
        <authorList>
            <person name="Komaki H."/>
            <person name="Tamura T."/>
        </authorList>
    </citation>
    <scope>NUCLEOTIDE SEQUENCE</scope>
    <source>
        <strain evidence="7">NBRC 106093</strain>
    </source>
</reference>
<dbReference type="Gene3D" id="3.50.50.60">
    <property type="entry name" value="FAD/NAD(P)-binding domain"/>
    <property type="match status" value="2"/>
</dbReference>
<dbReference type="Proteomes" id="UP000660611">
    <property type="component" value="Unassembled WGS sequence"/>
</dbReference>
<dbReference type="GO" id="GO:0005737">
    <property type="term" value="C:cytoplasm"/>
    <property type="evidence" value="ECO:0007669"/>
    <property type="project" value="TreeGrafter"/>
</dbReference>
<gene>
    <name evidence="7" type="ORF">Dsi01nite_051290</name>
</gene>
<comment type="caution">
    <text evidence="7">The sequence shown here is derived from an EMBL/GenBank/DDBJ whole genome shotgun (WGS) entry which is preliminary data.</text>
</comment>
<keyword evidence="2" id="KW-0285">Flavoprotein</keyword>
<keyword evidence="3" id="KW-0274">FAD</keyword>
<organism evidence="7 8">
    <name type="scientific">Dactylosporangium siamense</name>
    <dbReference type="NCBI Taxonomy" id="685454"/>
    <lineage>
        <taxon>Bacteria</taxon>
        <taxon>Bacillati</taxon>
        <taxon>Actinomycetota</taxon>
        <taxon>Actinomycetes</taxon>
        <taxon>Micromonosporales</taxon>
        <taxon>Micromonosporaceae</taxon>
        <taxon>Dactylosporangium</taxon>
    </lineage>
</organism>
<evidence type="ECO:0000313" key="7">
    <source>
        <dbReference type="EMBL" id="GIG47088.1"/>
    </source>
</evidence>
<dbReference type="RefSeq" id="WP_203848829.1">
    <property type="nucleotide sequence ID" value="NZ_BAAAVW010000017.1"/>
</dbReference>
<dbReference type="Pfam" id="PF07992">
    <property type="entry name" value="Pyr_redox_2"/>
    <property type="match status" value="1"/>
</dbReference>
<evidence type="ECO:0000256" key="2">
    <source>
        <dbReference type="ARBA" id="ARBA00022630"/>
    </source>
</evidence>
<dbReference type="AlphaFoldDB" id="A0A919PRM9"/>
<keyword evidence="8" id="KW-1185">Reference proteome</keyword>
<sequence length="411" mass="43013">MAPAPPHHVVVGGSAAGVAAAFGLREHGFTGRVTLVDAGTDLPYERPPLSKPSGGHPAPRPIMPSSAYREQGIELRLGVAVRDLDTGTRTVTLDDGDRIAADAVLLATGVSPRRLDIPGRGLDNVLVLRDIDDARAWAARLAAAGPVVLLGGGFIGLEAAAVARRRGLPVTVVEATALPLGAALGPELARLVVQQHVAHGVRFHTGRHATALHGAGAVEQVELDDGTRLPAATVLVGCGVVPNDALARRAGADTGDGIRVDGHGRTSVPWVWAAGDVAAYFSPYTGRVQRIEHWDVASRHGRAVGASMAGVHTVSAEAPYFWSDQYDRRLQMFGRARPGDRMVLRPDAGPEHFLGFWVRDGCLVAAAGLDAARQLRAAKPLIERRIPVDPAALADPSVDLRSLVRAGTAAA</sequence>
<evidence type="ECO:0000259" key="5">
    <source>
        <dbReference type="Pfam" id="PF07992"/>
    </source>
</evidence>
<evidence type="ECO:0000256" key="1">
    <source>
        <dbReference type="ARBA" id="ARBA00001974"/>
    </source>
</evidence>
<feature type="domain" description="Reductase C-terminal" evidence="6">
    <location>
        <begin position="320"/>
        <end position="404"/>
    </location>
</feature>
<feature type="domain" description="FAD/NAD(P)-binding" evidence="5">
    <location>
        <begin position="7"/>
        <end position="301"/>
    </location>
</feature>
<dbReference type="PANTHER" id="PTHR43557:SF2">
    <property type="entry name" value="RIESKE DOMAIN-CONTAINING PROTEIN-RELATED"/>
    <property type="match status" value="1"/>
</dbReference>